<dbReference type="EMBL" id="WIXK01000005">
    <property type="protein sequence ID" value="MQY43037.1"/>
    <property type="molecule type" value="Genomic_DNA"/>
</dbReference>
<comment type="caution">
    <text evidence="1">The sequence shown here is derived from an EMBL/GenBank/DDBJ whole genome shotgun (WGS) entry which is preliminary data.</text>
</comment>
<protein>
    <submittedName>
        <fullName evidence="1">Uncharacterized protein</fullName>
    </submittedName>
</protein>
<name>A0A844ATD7_9RHOB</name>
<sequence length="350" mass="39040">MRLLWRYMKRLLLVVLICAVALLAPIAYVETACKGSAQVLPYKPVISAAYHRPETRTLMTYPEWDIVHAYEDYAHVLKTGDPHDFGYLRAVSGFWSSLCSLTSASAAHGDIDGPTKQMVYVIGVSFTAELLLKAAYEETLGRLATLVRGDERAALDDVSAAQAGRYAKFLQQVPWYKWPFQRDRAELHQKAGDSLRDRERRFALGVEYGVKAAYANVINDAVAQVGQDALSLRMVVRDVDQAYLQNIESVSIIAEHAGGIELEAPRYRALTLLLQKLAQDGVNFVEIAGNDDIMFTVLSETAEMDGAIYSTARQGRADHRHLILVKVSELAGRLRAMAKNGQRLEHVHDY</sequence>
<evidence type="ECO:0000313" key="2">
    <source>
        <dbReference type="Proteomes" id="UP000436694"/>
    </source>
</evidence>
<organism evidence="1 2">
    <name type="scientific">Tritonibacter aquimaris</name>
    <dbReference type="NCBI Taxonomy" id="2663379"/>
    <lineage>
        <taxon>Bacteria</taxon>
        <taxon>Pseudomonadati</taxon>
        <taxon>Pseudomonadota</taxon>
        <taxon>Alphaproteobacteria</taxon>
        <taxon>Rhodobacterales</taxon>
        <taxon>Paracoccaceae</taxon>
        <taxon>Tritonibacter</taxon>
    </lineage>
</organism>
<proteinExistence type="predicted"/>
<accession>A0A844ATD7</accession>
<gene>
    <name evidence="1" type="ORF">GG681_10330</name>
</gene>
<keyword evidence="2" id="KW-1185">Reference proteome</keyword>
<dbReference type="Proteomes" id="UP000436694">
    <property type="component" value="Unassembled WGS sequence"/>
</dbReference>
<evidence type="ECO:0000313" key="1">
    <source>
        <dbReference type="EMBL" id="MQY43037.1"/>
    </source>
</evidence>
<reference evidence="1 2" key="1">
    <citation type="submission" date="2019-10" db="EMBL/GenBank/DDBJ databases">
        <title>Epibacterium sp. nov., isolated from seawater.</title>
        <authorList>
            <person name="Zhang X."/>
            <person name="Li N."/>
        </authorList>
    </citation>
    <scope>NUCLEOTIDE SEQUENCE [LARGE SCALE GENOMIC DNA]</scope>
    <source>
        <strain evidence="1 2">SM1969</strain>
    </source>
</reference>
<dbReference type="AlphaFoldDB" id="A0A844ATD7"/>